<protein>
    <submittedName>
        <fullName evidence="2">Uncharacterized protein</fullName>
    </submittedName>
</protein>
<dbReference type="Proteomes" id="UP000040578">
    <property type="component" value="Unassembled WGS sequence"/>
</dbReference>
<dbReference type="EMBL" id="JAUEHU010000001">
    <property type="protein sequence ID" value="MDN0085933.1"/>
    <property type="molecule type" value="Genomic_DNA"/>
</dbReference>
<evidence type="ECO:0000313" key="1">
    <source>
        <dbReference type="EMBL" id="CND91023.1"/>
    </source>
</evidence>
<dbReference type="Proteomes" id="UP001167864">
    <property type="component" value="Unassembled WGS sequence"/>
</dbReference>
<dbReference type="AlphaFoldDB" id="A0AAW7JT58"/>
<organism evidence="2 4">
    <name type="scientific">Yersinia nurmii</name>
    <dbReference type="NCBI Taxonomy" id="685706"/>
    <lineage>
        <taxon>Bacteria</taxon>
        <taxon>Pseudomonadati</taxon>
        <taxon>Pseudomonadota</taxon>
        <taxon>Gammaproteobacteria</taxon>
        <taxon>Enterobacterales</taxon>
        <taxon>Yersiniaceae</taxon>
        <taxon>Yersinia</taxon>
    </lineage>
</organism>
<evidence type="ECO:0000313" key="4">
    <source>
        <dbReference type="Proteomes" id="UP001167864"/>
    </source>
</evidence>
<dbReference type="RefSeq" id="WP_049596524.1">
    <property type="nucleotide sequence ID" value="NZ_CPYD01000001.1"/>
</dbReference>
<sequence>MGTNKNNLYCTPQEHEYPRWDMMDVSIWKLMKDDPLTYKGDSYLYLYKDTYVKYHKNIIIQSARDADISPLLLASVAWQEAGGKPEKLKPNVLLFRQFVDFFKNNNAYSNKVSIGIIAIQIRAAAETLGIDPTTLTTSQQLQISRCLQSDDFNIKIVALHLRNLIKYDYPGADAIILSDEQLILAGARYNRGVERSKDDFINAIFMDPAAKERDYISYGLAIIKRRSRVEKLLGSD</sequence>
<evidence type="ECO:0000313" key="3">
    <source>
        <dbReference type="Proteomes" id="UP000040578"/>
    </source>
</evidence>
<name>A0AAW7JT58_9GAMM</name>
<reference evidence="2" key="2">
    <citation type="submission" date="2023-06" db="EMBL/GenBank/DDBJ databases">
        <authorList>
            <person name="Polev D.E."/>
            <person name="Saitova A.T."/>
            <person name="Bogumilchik E.A."/>
            <person name="Kokorina G.I."/>
            <person name="Voskresenskaia E.A."/>
        </authorList>
    </citation>
    <scope>NUCLEOTIDE SEQUENCE</scope>
    <source>
        <strain evidence="2">2145 StPb PI</strain>
    </source>
</reference>
<gene>
    <name evidence="1" type="ORF">ERS137967_00270</name>
    <name evidence="2" type="ORF">QVN42_00745</name>
</gene>
<comment type="caution">
    <text evidence="2">The sequence shown here is derived from an EMBL/GenBank/DDBJ whole genome shotgun (WGS) entry which is preliminary data.</text>
</comment>
<accession>A0AAW7JT58</accession>
<evidence type="ECO:0000313" key="2">
    <source>
        <dbReference type="EMBL" id="MDN0085933.1"/>
    </source>
</evidence>
<keyword evidence="3" id="KW-1185">Reference proteome</keyword>
<proteinExistence type="predicted"/>
<dbReference type="Gene3D" id="1.10.530.10">
    <property type="match status" value="1"/>
</dbReference>
<reference evidence="1 3" key="1">
    <citation type="submission" date="2015-03" db="EMBL/GenBank/DDBJ databases">
        <authorList>
            <consortium name="Pathogen Informatics"/>
            <person name="Murphy D."/>
        </authorList>
    </citation>
    <scope>NUCLEOTIDE SEQUENCE [LARGE SCALE GENOMIC DNA]</scope>
    <source>
        <strain evidence="1">Type strain: CIP110231</strain>
        <strain evidence="3">type strain: CIP110231</strain>
    </source>
</reference>
<dbReference type="EMBL" id="CPYD01000001">
    <property type="protein sequence ID" value="CND91023.1"/>
    <property type="molecule type" value="Genomic_DNA"/>
</dbReference>